<evidence type="ECO:0000259" key="3">
    <source>
        <dbReference type="PROSITE" id="PS51823"/>
    </source>
</evidence>
<name>A0A6G0WWQ1_9STRA</name>
<keyword evidence="5" id="KW-1185">Reference proteome</keyword>
<dbReference type="InterPro" id="IPR057207">
    <property type="entry name" value="FBXL15_LRR"/>
</dbReference>
<dbReference type="Pfam" id="PF13236">
    <property type="entry name" value="CLU"/>
    <property type="match status" value="1"/>
</dbReference>
<dbReference type="SUPFAM" id="SSF49899">
    <property type="entry name" value="Concanavalin A-like lectins/glucanases"/>
    <property type="match status" value="1"/>
</dbReference>
<protein>
    <recommendedName>
        <fullName evidence="3">Clu domain-containing protein</fullName>
    </recommendedName>
</protein>
<dbReference type="SUPFAM" id="SSF52047">
    <property type="entry name" value="RNI-like"/>
    <property type="match status" value="2"/>
</dbReference>
<evidence type="ECO:0000313" key="4">
    <source>
        <dbReference type="EMBL" id="KAF0731981.1"/>
    </source>
</evidence>
<dbReference type="InterPro" id="IPR025697">
    <property type="entry name" value="CLU_dom"/>
</dbReference>
<dbReference type="Pfam" id="PF13385">
    <property type="entry name" value="Laminin_G_3"/>
    <property type="match status" value="1"/>
</dbReference>
<feature type="compositionally biased region" description="Polar residues" evidence="2">
    <location>
        <begin position="133"/>
        <end position="142"/>
    </location>
</feature>
<dbReference type="GO" id="GO:0031146">
    <property type="term" value="P:SCF-dependent proteasomal ubiquitin-dependent protein catabolic process"/>
    <property type="evidence" value="ECO:0007669"/>
    <property type="project" value="TreeGrafter"/>
</dbReference>
<evidence type="ECO:0000256" key="1">
    <source>
        <dbReference type="SAM" id="Coils"/>
    </source>
</evidence>
<feature type="region of interest" description="Disordered" evidence="2">
    <location>
        <begin position="89"/>
        <end position="152"/>
    </location>
</feature>
<feature type="region of interest" description="Disordered" evidence="2">
    <location>
        <begin position="443"/>
        <end position="467"/>
    </location>
</feature>
<feature type="compositionally biased region" description="Basic and acidic residues" evidence="2">
    <location>
        <begin position="117"/>
        <end position="132"/>
    </location>
</feature>
<dbReference type="Gene3D" id="3.80.10.10">
    <property type="entry name" value="Ribonuclease Inhibitor"/>
    <property type="match status" value="3"/>
</dbReference>
<dbReference type="Proteomes" id="UP000481153">
    <property type="component" value="Unassembled WGS sequence"/>
</dbReference>
<evidence type="ECO:0000313" key="5">
    <source>
        <dbReference type="Proteomes" id="UP000481153"/>
    </source>
</evidence>
<organism evidence="4 5">
    <name type="scientific">Aphanomyces euteiches</name>
    <dbReference type="NCBI Taxonomy" id="100861"/>
    <lineage>
        <taxon>Eukaryota</taxon>
        <taxon>Sar</taxon>
        <taxon>Stramenopiles</taxon>
        <taxon>Oomycota</taxon>
        <taxon>Saprolegniomycetes</taxon>
        <taxon>Saprolegniales</taxon>
        <taxon>Verrucalvaceae</taxon>
        <taxon>Aphanomyces</taxon>
    </lineage>
</organism>
<dbReference type="PANTHER" id="PTHR13318">
    <property type="entry name" value="PARTNER OF PAIRED, ISOFORM B-RELATED"/>
    <property type="match status" value="1"/>
</dbReference>
<proteinExistence type="predicted"/>
<dbReference type="InterPro" id="IPR032675">
    <property type="entry name" value="LRR_dom_sf"/>
</dbReference>
<dbReference type="Pfam" id="PF13516">
    <property type="entry name" value="LRR_6"/>
    <property type="match status" value="1"/>
</dbReference>
<sequence length="2670" mass="304233">MGQEATKFLDLQQSIRRGPQNVVSNEISFQFCKTWDPSDVHDMLAMYTRIAKNDEDLSSLGHQLRQEALQDEIRRLKSLLSAIDDEEERFHATHPEGDQLSLEKVSPGDENTASDDTVSRGDDKLSRPKETTKSTSNITPLAQSEKEKKNACMQAAEEGYLTRRQEVSLDLERKERELQILQNTPSMEDVDFSLPVVWNLYFESIHKIDIESHSSAQTRARKQWHPATQGYSMERDPTADKLLKDYYEISRAPTPAEANQINEGHTDDNASISDDEKLDSDTEVVDKDILPEGRSEDKPPRTETLPLKDVIDTNTGLEKRTHTAVPPSYDPSIRSPVFFGYSTTLITKIETVNKETDLNQEEREEKYFEKLQAQSFHKLQEAMTSENGKMRALEERRNAQMEKRQREEKIRTNELEEARKEGLDPSDDFFRKAEDARLKSVAQEAKEDETYQTQKDSIMSRMSKAKEISEKEIKQVKDMRSPKNPVGALRRSFHVDKLKELHRSLDEAKADLDQALKTYDQTKNRSRVQVGQKESNVQQRAQLLFVEDQVKAAEKRVAFIIGQVEEDEFMLKRAEALIQLESTYYPSFDALAKCPNLLTQALALVIMCSGTPKQKLKFIFNAFIQNDSSQDISTGLSRSAFLHLIQSSFRALDQLGQLHLPSRLTTDVPCTDESYLRDIVLQVMGKSPFLTWYNFKRFTLDAIQRSKYLSTILRLRWKYEHISRFQQQNMTPLRQYECGIISASDLKYSMARVSVFSRSDLSLNKKELMHTRALAMGSNDPLKADYSRYLKLRRTKVLSNVVPLDHGCYKNLIVYRKEVAEKAAIRLQTMWRAKKGRQDATMAARKQAFYHAKGTALKEARLKVEQEWHALEAISQTTLDKMKFDAKIRMRQVKLRTKGLAFTRDEVLKVMIEEAVQDAFEEIDHRFREMEESAGYCPRMLRFDPLDTSHFSEIAKSLVAQVHAARFPSPGTAALLRSIAEKELKEKKEVPETVSVGVEPPETNVVPFVLNDMNKEKKKQSQIQNASMIKGLSRANAVLSPQEKRLWFQLICSNPPKNDWSNRLFFVCDGMTELKLAELLLELPSKRHAVEYVNVFRNAVGVYDRDALITDLMEHFRIHRGVESLADALIAIARSDIETLWSGDVKQLLSNEEIFLEKNVQEYYKSISGRLIRELKRRGQDVDFKQKIDVEARQKVSTETKKRALEAIATWKMAEHSLAFTRRQIGARKGEIAVQSYDRTLWSERLKRALMADVGENTYTEVINVCQDFLEVAKHVATQIIREFHLPDHEKSLMPLPIKFDMDGRNNDNIRNCVGRGLRFELHNIRFRVAVDDHGRFDGSDELAAKAASAECRNSSLFLPLMLLTPNVLVPLQCCIDYHGMRVVCSSKLPIERYDMSDTDSLQSQEKELVYGSENKGRTVVFHSKTLDSALARVNENLNLAAHCVRGSQDLTAKLINGAGDMQGYIGRDETFCLLKFRRMMPPEDPEETRHIEASTRGMSILWRQLRPALIKTNSAALSCDALSLFTHHTPDWEVQTDRVKNCTKRLLIEVIPCFARKMATREKYFTSPTFSLVRELHRHGINIRHLGLISRIIGTTRDMTRELSRGDIVHIQGEDYTVSESLTDIFSDRAFTVDRCFMGDSCQNIQIHKGTIRSQFSIRETLLVEMIKRPIANDDLRRAVGFPKATHGYITCSKAKKWDTAVSLEAWVCVDPSGRGIRAIVCHGRFTLAVLKNNLWGAWVNMNDIDVVVSGSPAIPDTWTHLVSTFDGTALQLYVNGGLYGDIDVQSEVNSQLERRKAKFQSKRKEIDDQEIKAKADCMKEVERECRSLYMTKEGKQIIKDISKKIVEDFEFKLRLKKRASQQAGLDEAQIKDGNQTKLSKSEIETLAKQQHMVQVYNQRILSITALYQNQRNDLNSKIEQELADEKSQDGRPFRIGCVGNTSSNTKFFVGAICHVAFYSRCINRDIVTRHYIRGTLDRAWTSDALFELSAAQFTQALEFAPNDRAMLSSFAVNICSALKYDLDHVRSQEMYKSKVSRAVEAFRTTENYEGCAEILRNLPKDVRFSDLFRETYACLNELNPRYWSRTSNVSLLELDKLPAQFFMSGETKSSSMVNLLREEIRTYADIIRRVIAEYPTNYGDGLTDLKWLLDLETDSAVVYFVLWLQAGEDSRRLDFTSVRDITEGDMDVITSSNRSCLAMRLDGCTNLSDKSVCMIALRCTGIELLDLSDIHHLTDESLKAISKTCSNLKAIYLTRCSLITDMGIEYLEKCQDVREIIVNYCGKLTDDSLMSIATHMRLTRVEAAFCLQFSGFNSFCQATISSALTTLDLSGCRRLSDEALMSIGTKFTRLTYLNLAYCDKITHRGIWAITHNCLELTYLNMEDMHLATDIVFTFDKGGDGRESVAKVVLSKLSKIVLANCTKLTDTGIGYLLHRARTMTSIDISGCNLTDQGVKHLTTSIFNGSVIGEQIRELDLSYCMSLTSESLCYIRDRCKQLVSLYLTGCVLLQDVEMVGLIKSCSKISVLGLGFCRELTDNVLITIADCLWLEALYINRCSKFTDVGVCALASQCTGLQSLNLSGCKRLTDSSIQSLNESCMKLIQLDVTFCPHVSKSVLSKFKTNRVRMDLRCDIDTNGNQDIDLPTAKTQEKLFRQQSEKFLVSQNESPDK</sequence>
<dbReference type="InterPro" id="IPR001611">
    <property type="entry name" value="Leu-rich_rpt"/>
</dbReference>
<feature type="compositionally biased region" description="Basic and acidic residues" evidence="2">
    <location>
        <begin position="284"/>
        <end position="301"/>
    </location>
</feature>
<feature type="coiled-coil region" evidence="1">
    <location>
        <begin position="495"/>
        <end position="556"/>
    </location>
</feature>
<accession>A0A6G0WWQ1</accession>
<feature type="domain" description="Clu" evidence="3">
    <location>
        <begin position="1220"/>
        <end position="1488"/>
    </location>
</feature>
<feature type="region of interest" description="Disordered" evidence="2">
    <location>
        <begin position="213"/>
        <end position="236"/>
    </location>
</feature>
<dbReference type="VEuPathDB" id="FungiDB:AeMF1_009324"/>
<dbReference type="Gene3D" id="2.60.120.200">
    <property type="match status" value="1"/>
</dbReference>
<dbReference type="GO" id="GO:0019005">
    <property type="term" value="C:SCF ubiquitin ligase complex"/>
    <property type="evidence" value="ECO:0007669"/>
    <property type="project" value="TreeGrafter"/>
</dbReference>
<dbReference type="InterPro" id="IPR006553">
    <property type="entry name" value="Leu-rich_rpt_Cys-con_subtyp"/>
</dbReference>
<dbReference type="EMBL" id="VJMJ01000138">
    <property type="protein sequence ID" value="KAF0731981.1"/>
    <property type="molecule type" value="Genomic_DNA"/>
</dbReference>
<reference evidence="4 5" key="1">
    <citation type="submission" date="2019-07" db="EMBL/GenBank/DDBJ databases">
        <title>Genomics analysis of Aphanomyces spp. identifies a new class of oomycete effector associated with host adaptation.</title>
        <authorList>
            <person name="Gaulin E."/>
        </authorList>
    </citation>
    <scope>NUCLEOTIDE SEQUENCE [LARGE SCALE GENOMIC DNA]</scope>
    <source>
        <strain evidence="4 5">ATCC 201684</strain>
    </source>
</reference>
<feature type="region of interest" description="Disordered" evidence="2">
    <location>
        <begin position="253"/>
        <end position="305"/>
    </location>
</feature>
<dbReference type="InterPro" id="IPR013320">
    <property type="entry name" value="ConA-like_dom_sf"/>
</dbReference>
<dbReference type="Pfam" id="PF25372">
    <property type="entry name" value="DUF7885"/>
    <property type="match status" value="2"/>
</dbReference>
<dbReference type="PROSITE" id="PS51823">
    <property type="entry name" value="CLU"/>
    <property type="match status" value="1"/>
</dbReference>
<dbReference type="SMART" id="SM00367">
    <property type="entry name" value="LRR_CC"/>
    <property type="match status" value="12"/>
</dbReference>
<comment type="caution">
    <text evidence="4">The sequence shown here is derived from an EMBL/GenBank/DDBJ whole genome shotgun (WGS) entry which is preliminary data.</text>
</comment>
<evidence type="ECO:0000256" key="2">
    <source>
        <dbReference type="SAM" id="MobiDB-lite"/>
    </source>
</evidence>
<feature type="coiled-coil region" evidence="1">
    <location>
        <begin position="376"/>
        <end position="421"/>
    </location>
</feature>
<keyword evidence="1" id="KW-0175">Coiled coil</keyword>
<gene>
    <name evidence="4" type="ORF">Ae201684_010931</name>
</gene>